<protein>
    <submittedName>
        <fullName evidence="1">Uncharacterized protein</fullName>
    </submittedName>
</protein>
<dbReference type="KEGG" id="cthd:CDO33_06290"/>
<evidence type="ECO:0000313" key="2">
    <source>
        <dbReference type="Proteomes" id="UP000236151"/>
    </source>
</evidence>
<name>A0A2K2EYX5_9CLOT</name>
<dbReference type="OrthoDB" id="9968944at2"/>
<reference evidence="1 2" key="1">
    <citation type="submission" date="2017-06" db="EMBL/GenBank/DDBJ databases">
        <title>Investigating the central metabolism of Clostridium thermosuccinogenes.</title>
        <authorList>
            <person name="Koendjbiharie J.G."/>
            <person name="van Kranenburg R."/>
        </authorList>
    </citation>
    <scope>NUCLEOTIDE SEQUENCE [LARGE SCALE GENOMIC DNA]</scope>
    <source>
        <strain evidence="1 2">DSM 5806</strain>
    </source>
</reference>
<proteinExistence type="predicted"/>
<dbReference type="Proteomes" id="UP000236151">
    <property type="component" value="Unassembled WGS sequence"/>
</dbReference>
<dbReference type="RefSeq" id="WP_103083196.1">
    <property type="nucleotide sequence ID" value="NZ_CP021850.1"/>
</dbReference>
<evidence type="ECO:0000313" key="1">
    <source>
        <dbReference type="EMBL" id="PNT94721.1"/>
    </source>
</evidence>
<accession>A0A2K2EYX5</accession>
<comment type="caution">
    <text evidence="1">The sequence shown here is derived from an EMBL/GenBank/DDBJ whole genome shotgun (WGS) entry which is preliminary data.</text>
</comment>
<gene>
    <name evidence="1" type="ORF">CDQ84_18445</name>
</gene>
<dbReference type="AlphaFoldDB" id="A0A2K2EYX5"/>
<keyword evidence="2" id="KW-1185">Reference proteome</keyword>
<organism evidence="1 2">
    <name type="scientific">Clostridium thermosuccinogenes</name>
    <dbReference type="NCBI Taxonomy" id="84032"/>
    <lineage>
        <taxon>Bacteria</taxon>
        <taxon>Bacillati</taxon>
        <taxon>Bacillota</taxon>
        <taxon>Clostridia</taxon>
        <taxon>Eubacteriales</taxon>
        <taxon>Clostridiaceae</taxon>
        <taxon>Clostridium</taxon>
    </lineage>
</organism>
<dbReference type="EMBL" id="NIOJ01000092">
    <property type="protein sequence ID" value="PNT94721.1"/>
    <property type="molecule type" value="Genomic_DNA"/>
</dbReference>
<sequence>MIDRESDSSILCVHGSAAARRVKVPLDFGLGSSYPNLGVMSQGLAEARGQGVHCEMESEGFEEKYQAVINGSDSTDEPVGQRRGKVEPALWRRRRSNSPVAPRCLRTAWYGRKLRDPWRPCIVCMDSKASYKATPKCLLTRCKESES</sequence>